<dbReference type="SMART" id="SM00549">
    <property type="entry name" value="TAFH"/>
    <property type="match status" value="1"/>
</dbReference>
<dbReference type="GO" id="GO:0003677">
    <property type="term" value="F:DNA binding"/>
    <property type="evidence" value="ECO:0007669"/>
    <property type="project" value="TreeGrafter"/>
</dbReference>
<dbReference type="Pfam" id="PF05236">
    <property type="entry name" value="TAF4"/>
    <property type="match status" value="1"/>
</dbReference>
<feature type="domain" description="TAFH" evidence="8">
    <location>
        <begin position="544"/>
        <end position="640"/>
    </location>
</feature>
<comment type="caution">
    <text evidence="9">The sequence shown here is derived from an EMBL/GenBank/DDBJ whole genome shotgun (WGS) entry which is preliminary data.</text>
</comment>
<dbReference type="SUPFAM" id="SSF47113">
    <property type="entry name" value="Histone-fold"/>
    <property type="match status" value="1"/>
</dbReference>
<dbReference type="InterPro" id="IPR003894">
    <property type="entry name" value="TAFH_NHR1"/>
</dbReference>
<evidence type="ECO:0000259" key="8">
    <source>
        <dbReference type="PROSITE" id="PS51119"/>
    </source>
</evidence>
<dbReference type="Proteomes" id="UP000886998">
    <property type="component" value="Unassembled WGS sequence"/>
</dbReference>
<dbReference type="Pfam" id="PF07531">
    <property type="entry name" value="TAFH"/>
    <property type="match status" value="1"/>
</dbReference>
<dbReference type="GO" id="GO:0046982">
    <property type="term" value="F:protein heterodimerization activity"/>
    <property type="evidence" value="ECO:0007669"/>
    <property type="project" value="InterPro"/>
</dbReference>
<feature type="coiled-coil region" evidence="6">
    <location>
        <begin position="913"/>
        <end position="940"/>
    </location>
</feature>
<organism evidence="9 10">
    <name type="scientific">Trichonephila inaurata madagascariensis</name>
    <dbReference type="NCBI Taxonomy" id="2747483"/>
    <lineage>
        <taxon>Eukaryota</taxon>
        <taxon>Metazoa</taxon>
        <taxon>Ecdysozoa</taxon>
        <taxon>Arthropoda</taxon>
        <taxon>Chelicerata</taxon>
        <taxon>Arachnida</taxon>
        <taxon>Araneae</taxon>
        <taxon>Araneomorphae</taxon>
        <taxon>Entelegynae</taxon>
        <taxon>Araneoidea</taxon>
        <taxon>Nephilidae</taxon>
        <taxon>Trichonephila</taxon>
        <taxon>Trichonephila inaurata</taxon>
    </lineage>
</organism>
<comment type="similarity">
    <text evidence="2">Belongs to the TAF4 family.</text>
</comment>
<dbReference type="Gene3D" id="1.10.20.10">
    <property type="entry name" value="Histone, subunit A"/>
    <property type="match status" value="1"/>
</dbReference>
<evidence type="ECO:0000256" key="7">
    <source>
        <dbReference type="SAM" id="MobiDB-lite"/>
    </source>
</evidence>
<evidence type="ECO:0000256" key="1">
    <source>
        <dbReference type="ARBA" id="ARBA00004123"/>
    </source>
</evidence>
<dbReference type="PANTHER" id="PTHR15138:SF14">
    <property type="entry name" value="TRANSCRIPTION INITIATION FACTOR TFIID SUBUNIT 4"/>
    <property type="match status" value="1"/>
</dbReference>
<keyword evidence="5" id="KW-0539">Nucleus</keyword>
<sequence length="1012" mass="108467">MASTKSLEDMLLSSDIDESAVSALVGSLESQLSSSDAHYPRNELSTTSINNNHIPNASVADCAARLPDAQKHGALLGSLLEQGSQNTNKSLVNSQMMGLNSVSPQNLANAVIVSLGGALPASGYLNQVSSTQQALLNSTVVSRHVSNADIKLVYSPHSTSSSFPSQVTSSVVTSGVITNNINRNNFKVATLQNGSPNSSAGQQIATATSSGGPVLSGPQASGATLSAMQNLANIASQQPRIQVANPGGQHQASLAQQQLNALNAKSAPPRNPVDLKTKQNVINSHQTSATDHQHSPSPTLSNHYQVLSGGQAASVITSKSTQVSHLSSPSVNVVTQVVSNPSMLAPGVQIVNVNATRFGQKTLAPRGLVVGNQVRIAPQMLRQGTPINVPGQGTIALPPGMRSAIVVRADGSQYQVFNVAPPGLQASGANSINTAYRLQSLSGSVPGIIRTLSHPQVVSVPVSSATVKTLQTGPGSVVRTISPQQMAVTQAKIQQSPHTVVNTVLQQTTSNVTRSTSSATNSSGADYNYTGYNHDYDYDYLMSPNTIKTKCQNFLSTLIRLAGDETTKTASNVKKLIQNLIDGIIEPEEFSTQLQKELQSTHQPYLIHFLKKSLPHVRQALITGEMTIEGIRPPPMPGSMQSLIQVTQAGTLRPVLAPTTRGIVSTVGGSALAAQLSQPLGNTILTQRLISPHVPQSITRPVRPITIVTTVGSSTSYSGLVQSSPATVGALQSKIVLPKQVSIIKSTSASKEKKPFVSVRDEDDINDVAAMGGVNLVEESQRILATNSELIGSQIRSCKDDNHFLSSALHRKVLQIAKKFGLEEVRSEVVDLVSHAAEKRLKTIIEKLSILAEHRCENPKNDPRYEVTRDVKAQLKFLEELDKLEKKRHDDQEKEILLKAAKSRSKLEDPELLKLKQKAKEMQRAEIEELRQREANMTALLAIGPRKKFKPDPSSSSVDQAGNGESSTSSSSGPKFPARPRVKRVNLRDCLFAMENDYKTVRRSLLYKYYAR</sequence>
<dbReference type="OrthoDB" id="6429297at2759"/>
<feature type="region of interest" description="Disordered" evidence="7">
    <location>
        <begin position="942"/>
        <end position="980"/>
    </location>
</feature>
<dbReference type="GO" id="GO:0016251">
    <property type="term" value="F:RNA polymerase II general transcription initiation factor activity"/>
    <property type="evidence" value="ECO:0007669"/>
    <property type="project" value="TreeGrafter"/>
</dbReference>
<evidence type="ECO:0000313" key="10">
    <source>
        <dbReference type="Proteomes" id="UP000886998"/>
    </source>
</evidence>
<evidence type="ECO:0000256" key="2">
    <source>
        <dbReference type="ARBA" id="ARBA00006178"/>
    </source>
</evidence>
<feature type="compositionally biased region" description="Polar residues" evidence="7">
    <location>
        <begin position="953"/>
        <end position="965"/>
    </location>
</feature>
<evidence type="ECO:0000256" key="3">
    <source>
        <dbReference type="ARBA" id="ARBA00023015"/>
    </source>
</evidence>
<dbReference type="SUPFAM" id="SSF158553">
    <property type="entry name" value="TAFH domain-like"/>
    <property type="match status" value="1"/>
</dbReference>
<accession>A0A8X6WXF2</accession>
<dbReference type="GO" id="GO:0005669">
    <property type="term" value="C:transcription factor TFIID complex"/>
    <property type="evidence" value="ECO:0007669"/>
    <property type="project" value="InterPro"/>
</dbReference>
<keyword evidence="10" id="KW-1185">Reference proteome</keyword>
<dbReference type="AlphaFoldDB" id="A0A8X6WXF2"/>
<dbReference type="PANTHER" id="PTHR15138">
    <property type="entry name" value="TRANSCRIPTION INITIATION FACTOR TFIID SUBUNIT 4"/>
    <property type="match status" value="1"/>
</dbReference>
<reference evidence="9" key="1">
    <citation type="submission" date="2020-08" db="EMBL/GenBank/DDBJ databases">
        <title>Multicomponent nature underlies the extraordinary mechanical properties of spider dragline silk.</title>
        <authorList>
            <person name="Kono N."/>
            <person name="Nakamura H."/>
            <person name="Mori M."/>
            <person name="Yoshida Y."/>
            <person name="Ohtoshi R."/>
            <person name="Malay A.D."/>
            <person name="Moran D.A.P."/>
            <person name="Tomita M."/>
            <person name="Numata K."/>
            <person name="Arakawa K."/>
        </authorList>
    </citation>
    <scope>NUCLEOTIDE SEQUENCE</scope>
</reference>
<keyword evidence="6" id="KW-0175">Coiled coil</keyword>
<dbReference type="Gene3D" id="1.20.120.1110">
    <property type="entry name" value="TAFH/NHR1 domain"/>
    <property type="match status" value="1"/>
</dbReference>
<protein>
    <submittedName>
        <fullName evidence="9">Transcription initiation factor TFIID subunit 4</fullName>
    </submittedName>
</protein>
<comment type="subcellular location">
    <subcellularLocation>
        <location evidence="1">Nucleus</location>
    </subcellularLocation>
</comment>
<evidence type="ECO:0000256" key="4">
    <source>
        <dbReference type="ARBA" id="ARBA00023163"/>
    </source>
</evidence>
<dbReference type="InterPro" id="IPR037249">
    <property type="entry name" value="TAFH/NHR1_dom_sf"/>
</dbReference>
<dbReference type="PROSITE" id="PS51119">
    <property type="entry name" value="TAFH"/>
    <property type="match status" value="1"/>
</dbReference>
<feature type="compositionally biased region" description="Polar residues" evidence="7">
    <location>
        <begin position="192"/>
        <end position="211"/>
    </location>
</feature>
<dbReference type="EMBL" id="BMAV01002590">
    <property type="protein sequence ID" value="GFY41606.1"/>
    <property type="molecule type" value="Genomic_DNA"/>
</dbReference>
<gene>
    <name evidence="9" type="primary">Taf4</name>
    <name evidence="9" type="ORF">TNIN_455692</name>
</gene>
<proteinExistence type="inferred from homology"/>
<feature type="region of interest" description="Disordered" evidence="7">
    <location>
        <begin position="192"/>
        <end position="221"/>
    </location>
</feature>
<name>A0A8X6WXF2_9ARAC</name>
<evidence type="ECO:0000256" key="6">
    <source>
        <dbReference type="SAM" id="Coils"/>
    </source>
</evidence>
<evidence type="ECO:0000313" key="9">
    <source>
        <dbReference type="EMBL" id="GFY41606.1"/>
    </source>
</evidence>
<dbReference type="CDD" id="cd08045">
    <property type="entry name" value="HFD_TAF4"/>
    <property type="match status" value="1"/>
</dbReference>
<keyword evidence="4" id="KW-0804">Transcription</keyword>
<dbReference type="FunFam" id="1.10.20.10:FF:000015">
    <property type="entry name" value="Transcription initiation factor TFIID subunit 4B"/>
    <property type="match status" value="1"/>
</dbReference>
<dbReference type="InterPro" id="IPR009072">
    <property type="entry name" value="Histone-fold"/>
</dbReference>
<keyword evidence="3" id="KW-0805">Transcription regulation</keyword>
<dbReference type="InterPro" id="IPR045144">
    <property type="entry name" value="TAF4"/>
</dbReference>
<dbReference type="GO" id="GO:0006367">
    <property type="term" value="P:transcription initiation at RNA polymerase II promoter"/>
    <property type="evidence" value="ECO:0007669"/>
    <property type="project" value="TreeGrafter"/>
</dbReference>
<evidence type="ECO:0000256" key="5">
    <source>
        <dbReference type="ARBA" id="ARBA00023242"/>
    </source>
</evidence>
<dbReference type="InterPro" id="IPR007900">
    <property type="entry name" value="TAF4_C"/>
</dbReference>